<evidence type="ECO:0000313" key="2">
    <source>
        <dbReference type="EMBL" id="CRZ10496.1"/>
    </source>
</evidence>
<feature type="region of interest" description="Disordered" evidence="1">
    <location>
        <begin position="726"/>
        <end position="758"/>
    </location>
</feature>
<accession>A0A0H5R9M5</accession>
<dbReference type="EMBL" id="HACM01010054">
    <property type="protein sequence ID" value="CRZ10496.1"/>
    <property type="molecule type" value="Transcribed_RNA"/>
</dbReference>
<reference evidence="2" key="1">
    <citation type="submission" date="2015-04" db="EMBL/GenBank/DDBJ databases">
        <title>The genome sequence of the plant pathogenic Rhizarian Plasmodiophora brassicae reveals insights in its biotrophic life cycle and the origin of chitin synthesis.</title>
        <authorList>
            <person name="Schwelm A."/>
            <person name="Fogelqvist J."/>
            <person name="Knaust A."/>
            <person name="Julke S."/>
            <person name="Lilja T."/>
            <person name="Dhandapani V."/>
            <person name="Bonilla-Rosso G."/>
            <person name="Karlsson M."/>
            <person name="Shevchenko A."/>
            <person name="Choi S.R."/>
            <person name="Kim H.G."/>
            <person name="Park J.Y."/>
            <person name="Lim Y.P."/>
            <person name="Ludwig-Muller J."/>
            <person name="Dixelius C."/>
        </authorList>
    </citation>
    <scope>NUCLEOTIDE SEQUENCE</scope>
    <source>
        <tissue evidence="2">Potato root galls</tissue>
    </source>
</reference>
<dbReference type="AlphaFoldDB" id="A0A0H5R9M5"/>
<organism evidence="2">
    <name type="scientific">Spongospora subterranea</name>
    <dbReference type="NCBI Taxonomy" id="70186"/>
    <lineage>
        <taxon>Eukaryota</taxon>
        <taxon>Sar</taxon>
        <taxon>Rhizaria</taxon>
        <taxon>Endomyxa</taxon>
        <taxon>Phytomyxea</taxon>
        <taxon>Plasmodiophorida</taxon>
        <taxon>Plasmodiophoridae</taxon>
        <taxon>Spongospora</taxon>
    </lineage>
</organism>
<protein>
    <submittedName>
        <fullName evidence="2">Uncharacterized protein</fullName>
    </submittedName>
</protein>
<feature type="compositionally biased region" description="Acidic residues" evidence="1">
    <location>
        <begin position="747"/>
        <end position="758"/>
    </location>
</feature>
<name>A0A0H5R9M5_9EUKA</name>
<proteinExistence type="predicted"/>
<sequence>MSLLIGLGTPHDVDTAVVRRGVLALLPDNKPCCFTFWPTTRISRTRRLIPRQTRSSTQAYSGLINGWQKLPASSEVLTVDAQSQNLHALFSTLQEMITSYKTVIVIGNAPRCPLSSACTRAMRVFMLILKKTKMYWFDTSTEPPKAATLSFARVLVKSGGALIVPKQLSTHLKFFRIRTLPINPPHSMTVVKSNFVWPDGSAVPVKAFNIKGKIEALYALDRRWCMKTLICSNSCLESSISWMFIRRCHAGLSAMFAENKIVVVRYDNVYGVLFPITDSMLYIHNVGEELYDKVFLQLNRTDLPENSVFSANASNIWTLTTDLPTIGNSFHGEMIDDLGRETYCKVAEELIEAECESLSETRATFESRLENIRRLLAGQDSLVKITEASEPPQDAVDVWFNQVVNGELPHEQCVAALRDVERSVIPSGKQDRHTLMIDKLTQHADDRDHRLSNAAPEIRLRFLQLQLILTFELSRLKQLPDPLEESLLNSLRSQSSTLAVLSVDACPGSLQRFLGKTLYKWYGLRFPLTLLELYEDLDIKPPSQLCNDIESTQEPCTVVQTITPLLNDSETVDDEKFFAVSEFNLSSTRSLSASGGSWPFDEGSALLNMISQEGSLKRRRTISGHIASSSRVENTLRWNPSFTDRLSKRRKSDSKFVSSGAAECVPVPLVKPKSNILVEASPSRPSALPSEAFTPRRRATLFGLSVRESPHMDPRPASVLAQIHSPILSRRRSSMSTTSVNRALSFEDSDDDEFARPQ</sequence>
<evidence type="ECO:0000256" key="1">
    <source>
        <dbReference type="SAM" id="MobiDB-lite"/>
    </source>
</evidence>